<comment type="caution">
    <text evidence="2">The sequence shown here is derived from an EMBL/GenBank/DDBJ whole genome shotgun (WGS) entry which is preliminary data.</text>
</comment>
<reference evidence="2 3" key="1">
    <citation type="submission" date="2016-06" db="EMBL/GenBank/DDBJ databases">
        <title>First insights into the genetic diversity and population structure of in the Bacillus cereus group bacteria from diverse marine environments.</title>
        <authorList>
            <person name="Liu Y."/>
            <person name="Lai Q."/>
            <person name="Shao Z."/>
        </authorList>
    </citation>
    <scope>NUCLEOTIDE SEQUENCE [LARGE SCALE GENOMIC DNA]</scope>
    <source>
        <strain evidence="2 3">N35-10-2</strain>
    </source>
</reference>
<dbReference type="Pfam" id="PF22322">
    <property type="entry name" value="DUF6973"/>
    <property type="match status" value="1"/>
</dbReference>
<sequence length="90" mass="9776">MLVKRLGGTKGRDHGEGRAQIWTDAHESTSSGIDKEMDLHNNYMGRMRAYNDYNGSLNSYSSALRQAVANGSMARIVNGQLVSTNGVTGK</sequence>
<accession>A0A1J9T6S8</accession>
<evidence type="ECO:0000259" key="1">
    <source>
        <dbReference type="Pfam" id="PF22322"/>
    </source>
</evidence>
<dbReference type="EMBL" id="MAOE01000097">
    <property type="protein sequence ID" value="OJD61656.1"/>
    <property type="molecule type" value="Genomic_DNA"/>
</dbReference>
<dbReference type="AlphaFoldDB" id="A0A1J9T6S8"/>
<evidence type="ECO:0000313" key="2">
    <source>
        <dbReference type="EMBL" id="OJD61656.1"/>
    </source>
</evidence>
<organism evidence="2 3">
    <name type="scientific">Bacillus albus</name>
    <dbReference type="NCBI Taxonomy" id="2026189"/>
    <lineage>
        <taxon>Bacteria</taxon>
        <taxon>Bacillati</taxon>
        <taxon>Bacillota</taxon>
        <taxon>Bacilli</taxon>
        <taxon>Bacillales</taxon>
        <taxon>Bacillaceae</taxon>
        <taxon>Bacillus</taxon>
        <taxon>Bacillus cereus group</taxon>
    </lineage>
</organism>
<protein>
    <recommendedName>
        <fullName evidence="1">DUF6973 domain-containing protein</fullName>
    </recommendedName>
</protein>
<dbReference type="InterPro" id="IPR054246">
    <property type="entry name" value="DUF6973"/>
</dbReference>
<name>A0A1J9T6S8_9BACI</name>
<dbReference type="Proteomes" id="UP000181873">
    <property type="component" value="Unassembled WGS sequence"/>
</dbReference>
<gene>
    <name evidence="2" type="ORF">BAU25_15075</name>
</gene>
<proteinExistence type="predicted"/>
<feature type="domain" description="DUF6973" evidence="1">
    <location>
        <begin position="9"/>
        <end position="71"/>
    </location>
</feature>
<evidence type="ECO:0000313" key="3">
    <source>
        <dbReference type="Proteomes" id="UP000181873"/>
    </source>
</evidence>